<dbReference type="AlphaFoldDB" id="A0A059J0L7"/>
<dbReference type="GO" id="GO:0016020">
    <property type="term" value="C:membrane"/>
    <property type="evidence" value="ECO:0007669"/>
    <property type="project" value="UniProtKB-SubCell"/>
</dbReference>
<comment type="subcellular location">
    <subcellularLocation>
        <location evidence="1">Membrane</location>
        <topology evidence="1">Multi-pass membrane protein</topology>
    </subcellularLocation>
</comment>
<keyword evidence="4" id="KW-1133">Transmembrane helix</keyword>
<evidence type="ECO:0000313" key="5">
    <source>
        <dbReference type="EMBL" id="KDB21314.1"/>
    </source>
</evidence>
<gene>
    <name evidence="5" type="ORF">H109_06751</name>
</gene>
<accession>A0A059J0L7</accession>
<feature type="region of interest" description="Disordered" evidence="3">
    <location>
        <begin position="1"/>
        <end position="29"/>
    </location>
</feature>
<dbReference type="Pfam" id="PF07690">
    <property type="entry name" value="MFS_1"/>
    <property type="match status" value="1"/>
</dbReference>
<feature type="transmembrane region" description="Helical" evidence="4">
    <location>
        <begin position="193"/>
        <end position="214"/>
    </location>
</feature>
<dbReference type="OrthoDB" id="6499973at2759"/>
<evidence type="ECO:0008006" key="7">
    <source>
        <dbReference type="Google" id="ProtNLM"/>
    </source>
</evidence>
<reference evidence="5 6" key="1">
    <citation type="submission" date="2014-02" db="EMBL/GenBank/DDBJ databases">
        <title>The Genome Sequence of Trichophyton interdigitale MR816.</title>
        <authorList>
            <consortium name="The Broad Institute Genomics Platform"/>
            <person name="Cuomo C.A."/>
            <person name="White T.C."/>
            <person name="Graser Y."/>
            <person name="Martinez-Rossi N."/>
            <person name="Heitman J."/>
            <person name="Young S.K."/>
            <person name="Zeng Q."/>
            <person name="Gargeya S."/>
            <person name="Abouelleil A."/>
            <person name="Alvarado L."/>
            <person name="Chapman S.B."/>
            <person name="Gainer-Dewar J."/>
            <person name="Goldberg J."/>
            <person name="Griggs A."/>
            <person name="Gujja S."/>
            <person name="Hansen M."/>
            <person name="Howarth C."/>
            <person name="Imamovic A."/>
            <person name="Larimer J."/>
            <person name="Martinez D."/>
            <person name="Murphy C."/>
            <person name="Pearson M.D."/>
            <person name="Persinoti G."/>
            <person name="Poon T."/>
            <person name="Priest M."/>
            <person name="Roberts A.D."/>
            <person name="Saif S."/>
            <person name="Shea T.D."/>
            <person name="Sykes S.N."/>
            <person name="Wortman J."/>
            <person name="Nusbaum C."/>
            <person name="Birren B."/>
        </authorList>
    </citation>
    <scope>NUCLEOTIDE SEQUENCE [LARGE SCALE GENOMIC DNA]</scope>
    <source>
        <strain evidence="5 6">MR816</strain>
    </source>
</reference>
<feature type="transmembrane region" description="Helical" evidence="4">
    <location>
        <begin position="95"/>
        <end position="118"/>
    </location>
</feature>
<evidence type="ECO:0000313" key="6">
    <source>
        <dbReference type="Proteomes" id="UP000024533"/>
    </source>
</evidence>
<dbReference type="SUPFAM" id="SSF103473">
    <property type="entry name" value="MFS general substrate transporter"/>
    <property type="match status" value="1"/>
</dbReference>
<feature type="compositionally biased region" description="Basic and acidic residues" evidence="3">
    <location>
        <begin position="15"/>
        <end position="26"/>
    </location>
</feature>
<dbReference type="PANTHER" id="PTHR11360">
    <property type="entry name" value="MONOCARBOXYLATE TRANSPORTER"/>
    <property type="match status" value="1"/>
</dbReference>
<protein>
    <recommendedName>
        <fullName evidence="7">Major facilitator superfamily (MFS) profile domain-containing protein</fullName>
    </recommendedName>
</protein>
<dbReference type="OMA" id="CVAYVRW"/>
<dbReference type="Proteomes" id="UP000024533">
    <property type="component" value="Unassembled WGS sequence"/>
</dbReference>
<evidence type="ECO:0000256" key="4">
    <source>
        <dbReference type="SAM" id="Phobius"/>
    </source>
</evidence>
<comment type="caution">
    <text evidence="5">The sequence shown here is derived from an EMBL/GenBank/DDBJ whole genome shotgun (WGS) entry which is preliminary data.</text>
</comment>
<feature type="transmembrane region" description="Helical" evidence="4">
    <location>
        <begin position="300"/>
        <end position="322"/>
    </location>
</feature>
<organism evidence="5 6">
    <name type="scientific">Trichophyton interdigitale (strain MR816)</name>
    <dbReference type="NCBI Taxonomy" id="1215338"/>
    <lineage>
        <taxon>Eukaryota</taxon>
        <taxon>Fungi</taxon>
        <taxon>Dikarya</taxon>
        <taxon>Ascomycota</taxon>
        <taxon>Pezizomycotina</taxon>
        <taxon>Eurotiomycetes</taxon>
        <taxon>Eurotiomycetidae</taxon>
        <taxon>Onygenales</taxon>
        <taxon>Arthrodermataceae</taxon>
        <taxon>Trichophyton</taxon>
    </lineage>
</organism>
<evidence type="ECO:0000256" key="3">
    <source>
        <dbReference type="SAM" id="MobiDB-lite"/>
    </source>
</evidence>
<feature type="transmembrane region" description="Helical" evidence="4">
    <location>
        <begin position="367"/>
        <end position="386"/>
    </location>
</feature>
<evidence type="ECO:0000256" key="1">
    <source>
        <dbReference type="ARBA" id="ARBA00004141"/>
    </source>
</evidence>
<keyword evidence="6" id="KW-1185">Reference proteome</keyword>
<dbReference type="EMBL" id="AOKY01000561">
    <property type="protein sequence ID" value="KDB21314.1"/>
    <property type="molecule type" value="Genomic_DNA"/>
</dbReference>
<dbReference type="PANTHER" id="PTHR11360:SF302">
    <property type="entry name" value="MAJOR FACILITATOR SUPERFAMILY (MFS) PROFILE DOMAIN-CONTAINING PROTEIN"/>
    <property type="match status" value="1"/>
</dbReference>
<proteinExistence type="inferred from homology"/>
<sequence length="506" mass="54239">MPDTQFPGAGFPFQRGERRGQDHGLEPADEMLPADAADGHEFAPTTRRRQFVVLICSFLAVAMTIGPNFSYGVFQEYYVTSTDSVLDPSEAKNRAAVALVGTLGAGLTWSGSIVINPLVSRVSGNANQKIATAGCCLMSASYALASLSQRVSKSKQPHPTPYLLALYSTSNVLSLLAYQLFKFDWIVMHPLWHLLLTQGLLYGMGSSMVYFPILSVAPEYFDRHRGAAMGFILSGASIGGLVLSPLVRTFLGVIGVRWTLRAMALANMVITLPVAISAPPSRSMARRPTLVNIRLAKKPAFILQSLAALLQASGNFVPMTFLPEFSTVVGYSVSFGATLLAVNNGINAVSRVLMGVTADKLGRQNTLVLGVAGSAASVWCLWLAAAVNGGKAAWLTFVVVYGILAAFNALFPTTITEIFGVHAYASVNGFLYFVRGLGALFGSPVAGFILGDSRVPSPGQETSSTLLHHYRNLIWYDGGLLLASSLCVIGVRGFDALEKRKWAWRA</sequence>
<feature type="transmembrane region" description="Helical" evidence="4">
    <location>
        <begin position="258"/>
        <end position="279"/>
    </location>
</feature>
<dbReference type="Gene3D" id="1.20.1250.20">
    <property type="entry name" value="MFS general substrate transporter like domains"/>
    <property type="match status" value="2"/>
</dbReference>
<feature type="transmembrane region" description="Helical" evidence="4">
    <location>
        <begin position="473"/>
        <end position="491"/>
    </location>
</feature>
<dbReference type="InterPro" id="IPR011701">
    <property type="entry name" value="MFS"/>
</dbReference>
<name>A0A059J0L7_TRIIM</name>
<dbReference type="InterPro" id="IPR036259">
    <property type="entry name" value="MFS_trans_sf"/>
</dbReference>
<dbReference type="GO" id="GO:0022857">
    <property type="term" value="F:transmembrane transporter activity"/>
    <property type="evidence" value="ECO:0007669"/>
    <property type="project" value="InterPro"/>
</dbReference>
<keyword evidence="4" id="KW-0472">Membrane</keyword>
<keyword evidence="4" id="KW-0812">Transmembrane</keyword>
<evidence type="ECO:0000256" key="2">
    <source>
        <dbReference type="ARBA" id="ARBA00006727"/>
    </source>
</evidence>
<dbReference type="InterPro" id="IPR050327">
    <property type="entry name" value="Proton-linked_MCT"/>
</dbReference>
<feature type="transmembrane region" description="Helical" evidence="4">
    <location>
        <begin position="392"/>
        <end position="411"/>
    </location>
</feature>
<dbReference type="HOGENOM" id="CLU_001265_1_2_1"/>
<feature type="transmembrane region" description="Helical" evidence="4">
    <location>
        <begin position="160"/>
        <end position="181"/>
    </location>
</feature>
<feature type="transmembrane region" description="Helical" evidence="4">
    <location>
        <begin position="328"/>
        <end position="346"/>
    </location>
</feature>
<feature type="transmembrane region" description="Helical" evidence="4">
    <location>
        <begin position="51"/>
        <end position="74"/>
    </location>
</feature>
<feature type="transmembrane region" description="Helical" evidence="4">
    <location>
        <begin position="432"/>
        <end position="451"/>
    </location>
</feature>
<comment type="similarity">
    <text evidence="2">Belongs to the major facilitator superfamily. Monocarboxylate porter (TC 2.A.1.13) family.</text>
</comment>
<feature type="transmembrane region" description="Helical" evidence="4">
    <location>
        <begin position="226"/>
        <end position="246"/>
    </location>
</feature>